<dbReference type="EMBL" id="JASNQZ010000001">
    <property type="protein sequence ID" value="KAL0961210.1"/>
    <property type="molecule type" value="Genomic_DNA"/>
</dbReference>
<sequence length="95" mass="10457">MSMTRGSPLVTAPKAHVQAFQTTARNYWASQRDHDLAHNDDNLGLGEGTSTAALLMEGWERVVAGTAPAVDMEDVDEDLMQRIIVVKRPKKIAPR</sequence>
<protein>
    <submittedName>
        <fullName evidence="1">Uncharacterized protein</fullName>
    </submittedName>
</protein>
<name>A0ABR3K1H6_9AGAR</name>
<dbReference type="Proteomes" id="UP001556367">
    <property type="component" value="Unassembled WGS sequence"/>
</dbReference>
<proteinExistence type="predicted"/>
<organism evidence="1 2">
    <name type="scientific">Hohenbuehelia grisea</name>
    <dbReference type="NCBI Taxonomy" id="104357"/>
    <lineage>
        <taxon>Eukaryota</taxon>
        <taxon>Fungi</taxon>
        <taxon>Dikarya</taxon>
        <taxon>Basidiomycota</taxon>
        <taxon>Agaricomycotina</taxon>
        <taxon>Agaricomycetes</taxon>
        <taxon>Agaricomycetidae</taxon>
        <taxon>Agaricales</taxon>
        <taxon>Pleurotineae</taxon>
        <taxon>Pleurotaceae</taxon>
        <taxon>Hohenbuehelia</taxon>
    </lineage>
</organism>
<reference evidence="2" key="1">
    <citation type="submission" date="2024-06" db="EMBL/GenBank/DDBJ databases">
        <title>Multi-omics analyses provide insights into the biosynthesis of the anticancer antibiotic pleurotin in Hohenbuehelia grisea.</title>
        <authorList>
            <person name="Weaver J.A."/>
            <person name="Alberti F."/>
        </authorList>
    </citation>
    <scope>NUCLEOTIDE SEQUENCE [LARGE SCALE GENOMIC DNA]</scope>
    <source>
        <strain evidence="2">T-177</strain>
    </source>
</reference>
<accession>A0ABR3K1H6</accession>
<gene>
    <name evidence="1" type="ORF">HGRIS_006178</name>
</gene>
<evidence type="ECO:0000313" key="2">
    <source>
        <dbReference type="Proteomes" id="UP001556367"/>
    </source>
</evidence>
<keyword evidence="2" id="KW-1185">Reference proteome</keyword>
<comment type="caution">
    <text evidence="1">The sequence shown here is derived from an EMBL/GenBank/DDBJ whole genome shotgun (WGS) entry which is preliminary data.</text>
</comment>
<evidence type="ECO:0000313" key="1">
    <source>
        <dbReference type="EMBL" id="KAL0961210.1"/>
    </source>
</evidence>